<evidence type="ECO:0000259" key="9">
    <source>
        <dbReference type="Pfam" id="PF16916"/>
    </source>
</evidence>
<dbReference type="Pfam" id="PF01545">
    <property type="entry name" value="Cation_efflux"/>
    <property type="match status" value="1"/>
</dbReference>
<reference evidence="10" key="1">
    <citation type="submission" date="2018-05" db="EMBL/GenBank/DDBJ databases">
        <authorList>
            <person name="Lanie J.A."/>
            <person name="Ng W.-L."/>
            <person name="Kazmierczak K.M."/>
            <person name="Andrzejewski T.M."/>
            <person name="Davidsen T.M."/>
            <person name="Wayne K.J."/>
            <person name="Tettelin H."/>
            <person name="Glass J.I."/>
            <person name="Rusch D."/>
            <person name="Podicherti R."/>
            <person name="Tsui H.-C.T."/>
            <person name="Winkler M.E."/>
        </authorList>
    </citation>
    <scope>NUCLEOTIDE SEQUENCE</scope>
</reference>
<accession>A0A381WIA8</accession>
<protein>
    <submittedName>
        <fullName evidence="10">Uncharacterized protein</fullName>
    </submittedName>
</protein>
<keyword evidence="3" id="KW-0813">Transport</keyword>
<dbReference type="GO" id="GO:0008324">
    <property type="term" value="F:monoatomic cation transmembrane transporter activity"/>
    <property type="evidence" value="ECO:0007669"/>
    <property type="project" value="InterPro"/>
</dbReference>
<dbReference type="Pfam" id="PF16916">
    <property type="entry name" value="ZT_dimer"/>
    <property type="match status" value="1"/>
</dbReference>
<dbReference type="Gene3D" id="1.20.1510.10">
    <property type="entry name" value="Cation efflux protein transmembrane domain"/>
    <property type="match status" value="1"/>
</dbReference>
<comment type="similarity">
    <text evidence="2">Belongs to the cation diffusion facilitator (CDF) transporter (TC 2.A.4) family.</text>
</comment>
<evidence type="ECO:0000256" key="1">
    <source>
        <dbReference type="ARBA" id="ARBA00004141"/>
    </source>
</evidence>
<evidence type="ECO:0000256" key="3">
    <source>
        <dbReference type="ARBA" id="ARBA00022448"/>
    </source>
</evidence>
<feature type="transmembrane region" description="Helical" evidence="7">
    <location>
        <begin position="94"/>
        <end position="111"/>
    </location>
</feature>
<dbReference type="InterPro" id="IPR058533">
    <property type="entry name" value="Cation_efflux_TM"/>
</dbReference>
<dbReference type="PANTHER" id="PTHR43840:SF15">
    <property type="entry name" value="MITOCHONDRIAL METAL TRANSPORTER 1-RELATED"/>
    <property type="match status" value="1"/>
</dbReference>
<evidence type="ECO:0000256" key="5">
    <source>
        <dbReference type="ARBA" id="ARBA00022989"/>
    </source>
</evidence>
<feature type="domain" description="Cation efflux protein cytoplasmic" evidence="9">
    <location>
        <begin position="230"/>
        <end position="301"/>
    </location>
</feature>
<evidence type="ECO:0000313" key="10">
    <source>
        <dbReference type="EMBL" id="SVA52246.1"/>
    </source>
</evidence>
<dbReference type="InterPro" id="IPR027470">
    <property type="entry name" value="Cation_efflux_CTD"/>
</dbReference>
<dbReference type="SUPFAM" id="SSF160240">
    <property type="entry name" value="Cation efflux protein cytoplasmic domain-like"/>
    <property type="match status" value="1"/>
</dbReference>
<dbReference type="InterPro" id="IPR027469">
    <property type="entry name" value="Cation_efflux_TMD_sf"/>
</dbReference>
<keyword evidence="4 7" id="KW-0812">Transmembrane</keyword>
<comment type="subcellular location">
    <subcellularLocation>
        <location evidence="1">Membrane</location>
        <topology evidence="1">Multi-pass membrane protein</topology>
    </subcellularLocation>
</comment>
<dbReference type="FunFam" id="1.20.1510.10:FF:000006">
    <property type="entry name" value="Divalent cation efflux transporter"/>
    <property type="match status" value="1"/>
</dbReference>
<evidence type="ECO:0000259" key="8">
    <source>
        <dbReference type="Pfam" id="PF01545"/>
    </source>
</evidence>
<evidence type="ECO:0000256" key="4">
    <source>
        <dbReference type="ARBA" id="ARBA00022692"/>
    </source>
</evidence>
<gene>
    <name evidence="10" type="ORF">METZ01_LOCUS105100</name>
</gene>
<evidence type="ECO:0000256" key="7">
    <source>
        <dbReference type="SAM" id="Phobius"/>
    </source>
</evidence>
<feature type="transmembrane region" description="Helical" evidence="7">
    <location>
        <begin position="197"/>
        <end position="214"/>
    </location>
</feature>
<dbReference type="InterPro" id="IPR036837">
    <property type="entry name" value="Cation_efflux_CTD_sf"/>
</dbReference>
<dbReference type="InterPro" id="IPR002524">
    <property type="entry name" value="Cation_efflux"/>
</dbReference>
<dbReference type="InterPro" id="IPR050291">
    <property type="entry name" value="CDF_Transporter"/>
</dbReference>
<feature type="domain" description="Cation efflux protein transmembrane" evidence="8">
    <location>
        <begin position="30"/>
        <end position="222"/>
    </location>
</feature>
<dbReference type="Gene3D" id="3.30.70.1350">
    <property type="entry name" value="Cation efflux protein, cytoplasmic domain"/>
    <property type="match status" value="2"/>
</dbReference>
<evidence type="ECO:0000256" key="2">
    <source>
        <dbReference type="ARBA" id="ARBA00008114"/>
    </source>
</evidence>
<keyword evidence="6 7" id="KW-0472">Membrane</keyword>
<evidence type="ECO:0000256" key="6">
    <source>
        <dbReference type="ARBA" id="ARBA00023136"/>
    </source>
</evidence>
<sequence>MFEKLTNRFIPNTKEPAQIYRTKIGVFQGWVSILVNGILFIVKMTIGLMVGAVSVIADAFHTLSDVLSSGVVIWGFRASGKPADKEHPYGHGRVEYIATLIIAILLGVASIEFVEASISRIISPSPVNPKWWMVGVIAFTIIIKETTARYAEFLSEKIASSTLHADAWHHRIDALSSLLVIGSMVAGKFGYHQLDGWAGIGIALLIIWTAFHIARDAVDSLIGKPPAIHEINEIRQIVMQIKGVLGVHDIAVHSYGKDKYVSCHVEIDADKTTASGHDLSEEVETRLTKILGVAPTIHIDPVQPGNPMVEKVKSFLDEHWSNDSRVTSYHDIRIVDTENHHVILFGINVNPEMSQSQIVECCNELEESFAVFSKYEVNIKISHPFQY</sequence>
<dbReference type="PANTHER" id="PTHR43840">
    <property type="entry name" value="MITOCHONDRIAL METAL TRANSPORTER 1-RELATED"/>
    <property type="match status" value="1"/>
</dbReference>
<feature type="transmembrane region" description="Helical" evidence="7">
    <location>
        <begin position="24"/>
        <end position="42"/>
    </location>
</feature>
<dbReference type="EMBL" id="UINC01011899">
    <property type="protein sequence ID" value="SVA52246.1"/>
    <property type="molecule type" value="Genomic_DNA"/>
</dbReference>
<dbReference type="AlphaFoldDB" id="A0A381WIA8"/>
<proteinExistence type="inferred from homology"/>
<dbReference type="SUPFAM" id="SSF161111">
    <property type="entry name" value="Cation efflux protein transmembrane domain-like"/>
    <property type="match status" value="1"/>
</dbReference>
<dbReference type="NCBIfam" id="TIGR01297">
    <property type="entry name" value="CDF"/>
    <property type="match status" value="1"/>
</dbReference>
<feature type="transmembrane region" description="Helical" evidence="7">
    <location>
        <begin position="131"/>
        <end position="151"/>
    </location>
</feature>
<dbReference type="GO" id="GO:0016020">
    <property type="term" value="C:membrane"/>
    <property type="evidence" value="ECO:0007669"/>
    <property type="project" value="UniProtKB-SubCell"/>
</dbReference>
<keyword evidence="5 7" id="KW-1133">Transmembrane helix</keyword>
<name>A0A381WIA8_9ZZZZ</name>
<organism evidence="10">
    <name type="scientific">marine metagenome</name>
    <dbReference type="NCBI Taxonomy" id="408172"/>
    <lineage>
        <taxon>unclassified sequences</taxon>
        <taxon>metagenomes</taxon>
        <taxon>ecological metagenomes</taxon>
    </lineage>
</organism>